<sequence>MCQELRFSLVVCFSLFMTGQADLSAQTDPSQNDRLVFHRAGRITSVKPDGTDLTWHTDEFIPSETMDLVYPYPSSCAESAVGFGEGSKNGLVKKCGQRRNRCCTVPAFFDHFIF</sequence>
<dbReference type="KEGG" id="smam:Mal15_28400"/>
<keyword evidence="2" id="KW-1185">Reference proteome</keyword>
<evidence type="ECO:0000313" key="1">
    <source>
        <dbReference type="EMBL" id="QEF98784.1"/>
    </source>
</evidence>
<dbReference type="EMBL" id="CP036264">
    <property type="protein sequence ID" value="QEF98784.1"/>
    <property type="molecule type" value="Genomic_DNA"/>
</dbReference>
<dbReference type="AlphaFoldDB" id="A0A5B9MGQ6"/>
<reference evidence="1 2" key="1">
    <citation type="submission" date="2019-02" db="EMBL/GenBank/DDBJ databases">
        <title>Planctomycetal bacteria perform biofilm scaping via a novel small molecule.</title>
        <authorList>
            <person name="Jeske O."/>
            <person name="Boedeker C."/>
            <person name="Wiegand S."/>
            <person name="Breitling P."/>
            <person name="Kallscheuer N."/>
            <person name="Jogler M."/>
            <person name="Rohde M."/>
            <person name="Petersen J."/>
            <person name="Medema M.H."/>
            <person name="Surup F."/>
            <person name="Jogler C."/>
        </authorList>
    </citation>
    <scope>NUCLEOTIDE SEQUENCE [LARGE SCALE GENOMIC DNA]</scope>
    <source>
        <strain evidence="1 2">Mal15</strain>
    </source>
</reference>
<dbReference type="Proteomes" id="UP000321353">
    <property type="component" value="Chromosome"/>
</dbReference>
<protein>
    <submittedName>
        <fullName evidence="1">Uncharacterized protein</fullName>
    </submittedName>
</protein>
<proteinExistence type="predicted"/>
<organism evidence="1 2">
    <name type="scientific">Stieleria maiorica</name>
    <dbReference type="NCBI Taxonomy" id="2795974"/>
    <lineage>
        <taxon>Bacteria</taxon>
        <taxon>Pseudomonadati</taxon>
        <taxon>Planctomycetota</taxon>
        <taxon>Planctomycetia</taxon>
        <taxon>Pirellulales</taxon>
        <taxon>Pirellulaceae</taxon>
        <taxon>Stieleria</taxon>
    </lineage>
</organism>
<name>A0A5B9MGQ6_9BACT</name>
<evidence type="ECO:0000313" key="2">
    <source>
        <dbReference type="Proteomes" id="UP000321353"/>
    </source>
</evidence>
<accession>A0A5B9MGQ6</accession>
<gene>
    <name evidence="1" type="ORF">Mal15_28400</name>
</gene>